<evidence type="ECO:0000313" key="6">
    <source>
        <dbReference type="Proteomes" id="UP000030002"/>
    </source>
</evidence>
<dbReference type="SUPFAM" id="SSF52540">
    <property type="entry name" value="P-loop containing nucleoside triphosphate hydrolases"/>
    <property type="match status" value="1"/>
</dbReference>
<comment type="subunit">
    <text evidence="2">Heterodimer of SbcC and SbcD.</text>
</comment>
<proteinExistence type="inferred from homology"/>
<dbReference type="PANTHER" id="PTHR32114">
    <property type="entry name" value="ABC TRANSPORTER ABCH.3"/>
    <property type="match status" value="1"/>
</dbReference>
<evidence type="ECO:0000259" key="4">
    <source>
        <dbReference type="Pfam" id="PF13476"/>
    </source>
</evidence>
<dbReference type="InterPro" id="IPR027417">
    <property type="entry name" value="P-loop_NTPase"/>
</dbReference>
<dbReference type="GO" id="GO:0006302">
    <property type="term" value="P:double-strand break repair"/>
    <property type="evidence" value="ECO:0007669"/>
    <property type="project" value="InterPro"/>
</dbReference>
<feature type="domain" description="Rad50/SbcC-type AAA" evidence="4">
    <location>
        <begin position="63"/>
        <end position="124"/>
    </location>
</feature>
<dbReference type="InterPro" id="IPR038729">
    <property type="entry name" value="Rad50/SbcC_AAA"/>
</dbReference>
<dbReference type="Proteomes" id="UP000030002">
    <property type="component" value="Unassembled WGS sequence"/>
</dbReference>
<evidence type="ECO:0000256" key="3">
    <source>
        <dbReference type="ARBA" id="ARBA00013368"/>
    </source>
</evidence>
<dbReference type="EMBL" id="AVPJ01000025">
    <property type="protein sequence ID" value="KGN29919.1"/>
    <property type="molecule type" value="Genomic_DNA"/>
</dbReference>
<reference evidence="5 6" key="1">
    <citation type="submission" date="2013-08" db="EMBL/GenBank/DDBJ databases">
        <title>The genome sequence of Knoellia sinensis.</title>
        <authorList>
            <person name="Zhu W."/>
            <person name="Wang G."/>
        </authorList>
    </citation>
    <scope>NUCLEOTIDE SEQUENCE [LARGE SCALE GENOMIC DNA]</scope>
    <source>
        <strain evidence="5 6">KCTC 19936</strain>
    </source>
</reference>
<evidence type="ECO:0000313" key="5">
    <source>
        <dbReference type="EMBL" id="KGN29919.1"/>
    </source>
</evidence>
<organism evidence="5 6">
    <name type="scientific">Knoellia sinensis KCTC 19936</name>
    <dbReference type="NCBI Taxonomy" id="1385520"/>
    <lineage>
        <taxon>Bacteria</taxon>
        <taxon>Bacillati</taxon>
        <taxon>Actinomycetota</taxon>
        <taxon>Actinomycetes</taxon>
        <taxon>Micrococcales</taxon>
        <taxon>Intrasporangiaceae</taxon>
        <taxon>Knoellia</taxon>
    </lineage>
</organism>
<gene>
    <name evidence="5" type="ORF">N802_10240</name>
</gene>
<dbReference type="eggNOG" id="COG1196">
    <property type="taxonomic scope" value="Bacteria"/>
</dbReference>
<dbReference type="GO" id="GO:0016887">
    <property type="term" value="F:ATP hydrolysis activity"/>
    <property type="evidence" value="ECO:0007669"/>
    <property type="project" value="InterPro"/>
</dbReference>
<name>A0A0A0IZL8_9MICO</name>
<dbReference type="STRING" id="1385520.N802_10240"/>
<comment type="caution">
    <text evidence="5">The sequence shown here is derived from an EMBL/GenBank/DDBJ whole genome shotgun (WGS) entry which is preliminary data.</text>
</comment>
<evidence type="ECO:0000256" key="1">
    <source>
        <dbReference type="ARBA" id="ARBA00006930"/>
    </source>
</evidence>
<dbReference type="Gene3D" id="3.40.50.300">
    <property type="entry name" value="P-loop containing nucleotide triphosphate hydrolases"/>
    <property type="match status" value="2"/>
</dbReference>
<accession>A0A0A0IZL8</accession>
<keyword evidence="6" id="KW-1185">Reference proteome</keyword>
<dbReference type="PANTHER" id="PTHR32114:SF2">
    <property type="entry name" value="ABC TRANSPORTER ABCH.3"/>
    <property type="match status" value="1"/>
</dbReference>
<sequence length="809" mass="87991">MSERINTDDALSVEAGLLVLAALEGDDPLDAALQDGERAVDPASTTASPVDTAPATSGTFLASLEVRGFRGIGETTHLDLAPQPGLTIVAGRNGSGKSSLAEALEVALTGSTYRWKKKAAQWKEHWRNLHHPTGVEIVLKVAQEGVGVTTIGCSWPDDASEVGLVKAWVQPPGGKRQPGVDHLNWSGALETYRPMMSYDELGGMLEAGPSALYDALSQALGVEQIGDGIRRLEQRHKVKKAPGDGLAIRRKQLYTEADSLPDERAVHAAQLLKKVEPDVGALRELATGVVVVDNGPLSTLRTLESLAPPRQVEVQSAADELRRAVEAMATAGEAEFARGMARLDVRKRALQVHADFGDMTCPVCAGTHLDDAWAESARADVERRSRELSGLEAAREALDRARGNARRLVTPRPGALDRAPVEELTTGIERARVAWDAWADAPAGDLDLARHLEERWSELDEALRNLRTSASEELQRRHDAWAPLAARVSAFCNEWDTWQHAKPTVTTLAEATKWLKTNDTRLKNERLAPISDAARLAWALLRQQSNVDLGSLTLEGSATRRRVNIEASVDGQEAGALAVMSQGELHALSLALFLPRATMDESPFRFIVLDDPVQAMDPAKVDGLVQLLATLAQDRQVVVLSHDDRLPAAARRGRVGARILEVTRGAKSEVSVTTNLDPARRYLDDAFALALDQRLPEVSLRRTLPGMLRFAVEAASRDLYFERRLARGDSLMDVEDAWSTRHATRDRVSLALYDEVRSLDGWLTRGYRKFGLGVITGGMHNGLKDAGDAKAACRAVEDLIADLRTGTKS</sequence>
<dbReference type="Pfam" id="PF13476">
    <property type="entry name" value="AAA_23"/>
    <property type="match status" value="1"/>
</dbReference>
<evidence type="ECO:0000256" key="2">
    <source>
        <dbReference type="ARBA" id="ARBA00011322"/>
    </source>
</evidence>
<dbReference type="AlphaFoldDB" id="A0A0A0IZL8"/>
<comment type="similarity">
    <text evidence="1">Belongs to the SMC family. SbcC subfamily.</text>
</comment>
<protein>
    <recommendedName>
        <fullName evidence="3">Nuclease SbcCD subunit C</fullName>
    </recommendedName>
</protein>